<dbReference type="AlphaFoldDB" id="M1Z1W5"/>
<evidence type="ECO:0000256" key="3">
    <source>
        <dbReference type="ARBA" id="ARBA00023235"/>
    </source>
</evidence>
<dbReference type="InterPro" id="IPR020097">
    <property type="entry name" value="PsdUridine_synth_TruA_a/b_dom"/>
</dbReference>
<dbReference type="Proteomes" id="UP000011704">
    <property type="component" value="Unassembled WGS sequence"/>
</dbReference>
<dbReference type="PANTHER" id="PTHR11142:SF0">
    <property type="entry name" value="TRNA PSEUDOURIDINE SYNTHASE-LIKE 1"/>
    <property type="match status" value="1"/>
</dbReference>
<feature type="domain" description="Pseudouridine synthase I TruA alpha/beta" evidence="8">
    <location>
        <begin position="143"/>
        <end position="245"/>
    </location>
</feature>
<dbReference type="NCBIfam" id="TIGR00071">
    <property type="entry name" value="hisT_truA"/>
    <property type="match status" value="1"/>
</dbReference>
<keyword evidence="10" id="KW-1185">Reference proteome</keyword>
<evidence type="ECO:0000256" key="4">
    <source>
        <dbReference type="HAMAP-Rule" id="MF_00171"/>
    </source>
</evidence>
<comment type="caution">
    <text evidence="9">The sequence shown here is derived from an EMBL/GenBank/DDBJ whole genome shotgun (WGS) entry which is preliminary data.</text>
</comment>
<dbReference type="InterPro" id="IPR020094">
    <property type="entry name" value="TruA/RsuA/RluB/E/F_N"/>
</dbReference>
<proteinExistence type="inferred from homology"/>
<gene>
    <name evidence="4 9" type="primary">truA</name>
    <name evidence="9" type="ORF">NITGR_750041</name>
</gene>
<comment type="similarity">
    <text evidence="1 4 7">Belongs to the tRNA pseudouridine synthase TruA family.</text>
</comment>
<protein>
    <recommendedName>
        <fullName evidence="4">tRNA pseudouridine synthase A</fullName>
        <ecNumber evidence="4">5.4.99.12</ecNumber>
    </recommendedName>
    <alternativeName>
        <fullName evidence="4">tRNA pseudouridine(38-40) synthase</fullName>
    </alternativeName>
    <alternativeName>
        <fullName evidence="4">tRNA pseudouridylate synthase I</fullName>
    </alternativeName>
    <alternativeName>
        <fullName evidence="4">tRNA-uridine isomerase I</fullName>
    </alternativeName>
</protein>
<evidence type="ECO:0000313" key="10">
    <source>
        <dbReference type="Proteomes" id="UP000011704"/>
    </source>
</evidence>
<dbReference type="Gene3D" id="3.30.70.660">
    <property type="entry name" value="Pseudouridine synthase I, catalytic domain, C-terminal subdomain"/>
    <property type="match status" value="1"/>
</dbReference>
<dbReference type="PIRSF" id="PIRSF001430">
    <property type="entry name" value="tRNA_psdUrid_synth"/>
    <property type="match status" value="1"/>
</dbReference>
<dbReference type="HAMAP" id="MF_00171">
    <property type="entry name" value="TruA"/>
    <property type="match status" value="1"/>
</dbReference>
<dbReference type="FunFam" id="3.30.70.580:FF:000001">
    <property type="entry name" value="tRNA pseudouridine synthase A"/>
    <property type="match status" value="1"/>
</dbReference>
<dbReference type="HOGENOM" id="CLU_014673_0_1_0"/>
<dbReference type="EC" id="5.4.99.12" evidence="4"/>
<evidence type="ECO:0000256" key="6">
    <source>
        <dbReference type="PIRSR" id="PIRSR001430-2"/>
    </source>
</evidence>
<evidence type="ECO:0000259" key="8">
    <source>
        <dbReference type="Pfam" id="PF01416"/>
    </source>
</evidence>
<accession>M1Z1W5</accession>
<reference evidence="9 10" key="1">
    <citation type="journal article" date="2013" name="Front. Microbiol.">
        <title>The genome of Nitrospina gracilis illuminates the metabolism and evolution of the major marine nitrite oxidizer.</title>
        <authorList>
            <person name="Luecker S."/>
            <person name="Nowka B."/>
            <person name="Rattei T."/>
            <person name="Spieck E."/>
            <person name="and Daims H."/>
        </authorList>
    </citation>
    <scope>NUCLEOTIDE SEQUENCE [LARGE SCALE GENOMIC DNA]</scope>
    <source>
        <strain evidence="9 10">3/211</strain>
    </source>
</reference>
<dbReference type="Pfam" id="PF01416">
    <property type="entry name" value="PseudoU_synth_1"/>
    <property type="match status" value="2"/>
</dbReference>
<dbReference type="FunCoup" id="M1Z1W5">
    <property type="interactions" value="443"/>
</dbReference>
<dbReference type="OrthoDB" id="9811823at2"/>
<dbReference type="STRING" id="1266370.NITGR_750041"/>
<dbReference type="GO" id="GO:0003723">
    <property type="term" value="F:RNA binding"/>
    <property type="evidence" value="ECO:0007669"/>
    <property type="project" value="InterPro"/>
</dbReference>
<dbReference type="EMBL" id="CAQJ01000083">
    <property type="protein sequence ID" value="CCQ91683.1"/>
    <property type="molecule type" value="Genomic_DNA"/>
</dbReference>
<dbReference type="InParanoid" id="M1Z1W5"/>
<dbReference type="GO" id="GO:0160147">
    <property type="term" value="F:tRNA pseudouridine(38-40) synthase activity"/>
    <property type="evidence" value="ECO:0007669"/>
    <property type="project" value="UniProtKB-EC"/>
</dbReference>
<dbReference type="Gene3D" id="3.30.70.580">
    <property type="entry name" value="Pseudouridine synthase I, catalytic domain, N-terminal subdomain"/>
    <property type="match status" value="1"/>
</dbReference>
<feature type="active site" description="Nucleophile" evidence="4 5">
    <location>
        <position position="52"/>
    </location>
</feature>
<comment type="subunit">
    <text evidence="4">Homodimer.</text>
</comment>
<comment type="catalytic activity">
    <reaction evidence="4 7">
        <text>uridine(38/39/40) in tRNA = pseudouridine(38/39/40) in tRNA</text>
        <dbReference type="Rhea" id="RHEA:22376"/>
        <dbReference type="Rhea" id="RHEA-COMP:10085"/>
        <dbReference type="Rhea" id="RHEA-COMP:10087"/>
        <dbReference type="ChEBI" id="CHEBI:65314"/>
        <dbReference type="ChEBI" id="CHEBI:65315"/>
        <dbReference type="EC" id="5.4.99.12"/>
    </reaction>
</comment>
<keyword evidence="2 4" id="KW-0819">tRNA processing</keyword>
<dbReference type="PANTHER" id="PTHR11142">
    <property type="entry name" value="PSEUDOURIDYLATE SYNTHASE"/>
    <property type="match status" value="1"/>
</dbReference>
<evidence type="ECO:0000256" key="1">
    <source>
        <dbReference type="ARBA" id="ARBA00009375"/>
    </source>
</evidence>
<evidence type="ECO:0000313" key="9">
    <source>
        <dbReference type="EMBL" id="CCQ91683.1"/>
    </source>
</evidence>
<evidence type="ECO:0000256" key="5">
    <source>
        <dbReference type="PIRSR" id="PIRSR001430-1"/>
    </source>
</evidence>
<evidence type="ECO:0000256" key="2">
    <source>
        <dbReference type="ARBA" id="ARBA00022694"/>
    </source>
</evidence>
<dbReference type="InterPro" id="IPR020103">
    <property type="entry name" value="PsdUridine_synth_cat_dom_sf"/>
</dbReference>
<dbReference type="SUPFAM" id="SSF55120">
    <property type="entry name" value="Pseudouridine synthase"/>
    <property type="match status" value="1"/>
</dbReference>
<keyword evidence="3 4" id="KW-0413">Isomerase</keyword>
<feature type="binding site" evidence="4 6">
    <location>
        <position position="110"/>
    </location>
    <ligand>
        <name>substrate</name>
    </ligand>
</feature>
<dbReference type="CDD" id="cd02570">
    <property type="entry name" value="PseudoU_synth_EcTruA"/>
    <property type="match status" value="1"/>
</dbReference>
<organism evidence="9 10">
    <name type="scientific">Nitrospina gracilis (strain 3/211)</name>
    <dbReference type="NCBI Taxonomy" id="1266370"/>
    <lineage>
        <taxon>Bacteria</taxon>
        <taxon>Pseudomonadati</taxon>
        <taxon>Nitrospinota/Tectimicrobiota group</taxon>
        <taxon>Nitrospinota</taxon>
        <taxon>Nitrospinia</taxon>
        <taxon>Nitrospinales</taxon>
        <taxon>Nitrospinaceae</taxon>
        <taxon>Nitrospina</taxon>
    </lineage>
</organism>
<sequence>MRRIKLLLEYEGSQYHGWQYQPNGITIQEVLEKRLETITGKKTPVVGSGRTDSGVHAEGQVAHFNTASNMTPRQFLKALNSLLPHDIVVRAVEEVDSDFHARKSAKRKIYRYTLLNRDYPSALRCRQAHYVAQPLKVTAMRKAARHLVGKHNFKSFQGAGCEAKSAVREIHDLSIKKRGDWIEFSVDGSGFLKHMVRNLVGTLIEVGYGRIEPDDIKAILKARDRKKAGPTAPARGLCLVEVFYDKPKAKRCKVSKKK</sequence>
<dbReference type="RefSeq" id="WP_005010674.1">
    <property type="nucleotide sequence ID" value="NZ_HG422173.1"/>
</dbReference>
<dbReference type="GO" id="GO:0031119">
    <property type="term" value="P:tRNA pseudouridine synthesis"/>
    <property type="evidence" value="ECO:0007669"/>
    <property type="project" value="UniProtKB-UniRule"/>
</dbReference>
<dbReference type="InterPro" id="IPR001406">
    <property type="entry name" value="PsdUridine_synth_TruA"/>
</dbReference>
<comment type="function">
    <text evidence="4">Formation of pseudouridine at positions 38, 39 and 40 in the anticodon stem and loop of transfer RNAs.</text>
</comment>
<comment type="caution">
    <text evidence="4">Lacks conserved residue(s) required for the propagation of feature annotation.</text>
</comment>
<evidence type="ECO:0000256" key="7">
    <source>
        <dbReference type="RuleBase" id="RU003792"/>
    </source>
</evidence>
<name>M1Z1W5_NITG3</name>
<feature type="domain" description="Pseudouridine synthase I TruA alpha/beta" evidence="8">
    <location>
        <begin position="9"/>
        <end position="102"/>
    </location>
</feature>
<dbReference type="InterPro" id="IPR020095">
    <property type="entry name" value="PsdUridine_synth_TruA_C"/>
</dbReference>